<feature type="region of interest" description="Disordered" evidence="1">
    <location>
        <begin position="1"/>
        <end position="25"/>
    </location>
</feature>
<dbReference type="WBParaSite" id="Hba_04986">
    <property type="protein sequence ID" value="Hba_04986"/>
    <property type="gene ID" value="Hba_04986"/>
</dbReference>
<organism evidence="2 3">
    <name type="scientific">Heterorhabditis bacteriophora</name>
    <name type="common">Entomopathogenic nematode worm</name>
    <dbReference type="NCBI Taxonomy" id="37862"/>
    <lineage>
        <taxon>Eukaryota</taxon>
        <taxon>Metazoa</taxon>
        <taxon>Ecdysozoa</taxon>
        <taxon>Nematoda</taxon>
        <taxon>Chromadorea</taxon>
        <taxon>Rhabditida</taxon>
        <taxon>Rhabditina</taxon>
        <taxon>Rhabditomorpha</taxon>
        <taxon>Strongyloidea</taxon>
        <taxon>Heterorhabditidae</taxon>
        <taxon>Heterorhabditis</taxon>
    </lineage>
</organism>
<proteinExistence type="predicted"/>
<protein>
    <submittedName>
        <fullName evidence="3">Ovule protein</fullName>
    </submittedName>
</protein>
<keyword evidence="2" id="KW-1185">Reference proteome</keyword>
<accession>A0A1I7WIZ2</accession>
<dbReference type="Proteomes" id="UP000095283">
    <property type="component" value="Unplaced"/>
</dbReference>
<name>A0A1I7WIZ2_HETBA</name>
<evidence type="ECO:0000313" key="2">
    <source>
        <dbReference type="Proteomes" id="UP000095283"/>
    </source>
</evidence>
<sequence length="46" mass="5079">MNVMKACKTKPMAEQHQQQNGSKCSSDIKTLHAEFLTSAAMRQGLV</sequence>
<evidence type="ECO:0000256" key="1">
    <source>
        <dbReference type="SAM" id="MobiDB-lite"/>
    </source>
</evidence>
<reference evidence="3" key="1">
    <citation type="submission" date="2016-11" db="UniProtKB">
        <authorList>
            <consortium name="WormBaseParasite"/>
        </authorList>
    </citation>
    <scope>IDENTIFICATION</scope>
</reference>
<dbReference type="AlphaFoldDB" id="A0A1I7WIZ2"/>
<evidence type="ECO:0000313" key="3">
    <source>
        <dbReference type="WBParaSite" id="Hba_04986"/>
    </source>
</evidence>
<feature type="compositionally biased region" description="Polar residues" evidence="1">
    <location>
        <begin position="15"/>
        <end position="25"/>
    </location>
</feature>